<dbReference type="Proteomes" id="UP001167919">
    <property type="component" value="Unassembled WGS sequence"/>
</dbReference>
<gene>
    <name evidence="1" type="ORF">EVC35_00940</name>
</gene>
<evidence type="ECO:0008006" key="3">
    <source>
        <dbReference type="Google" id="ProtNLM"/>
    </source>
</evidence>
<protein>
    <recommendedName>
        <fullName evidence="3">DUF806 family protein</fullName>
    </recommendedName>
</protein>
<dbReference type="AlphaFoldDB" id="A0AAJ1VN62"/>
<dbReference type="RefSeq" id="WP_301710873.1">
    <property type="nucleotide sequence ID" value="NZ_SDWY01000001.1"/>
</dbReference>
<dbReference type="EMBL" id="SDWY01000001">
    <property type="protein sequence ID" value="MDN6899574.1"/>
    <property type="molecule type" value="Genomic_DNA"/>
</dbReference>
<evidence type="ECO:0000313" key="1">
    <source>
        <dbReference type="EMBL" id="MDN6899574.1"/>
    </source>
</evidence>
<evidence type="ECO:0000313" key="2">
    <source>
        <dbReference type="Proteomes" id="UP001167919"/>
    </source>
</evidence>
<sequence length="110" mass="12411">MNYADFVAAFKTATGLPIAYLSWHGNPPASLPYCLFLQTDNNDKHADDGHGLKVAVVQLEFYSQLKDSGTQSKIESFFDANDIAYEYQGDTYLDSEQMQMAVYQIQLIKE</sequence>
<organism evidence="1 2">
    <name type="scientific">Oenococcus sicerae</name>
    <dbReference type="NCBI Taxonomy" id="2203724"/>
    <lineage>
        <taxon>Bacteria</taxon>
        <taxon>Bacillati</taxon>
        <taxon>Bacillota</taxon>
        <taxon>Bacilli</taxon>
        <taxon>Lactobacillales</taxon>
        <taxon>Lactobacillaceae</taxon>
        <taxon>Oenococcus</taxon>
    </lineage>
</organism>
<accession>A0AAJ1VN62</accession>
<proteinExistence type="predicted"/>
<reference evidence="1" key="1">
    <citation type="submission" date="2019-01" db="EMBL/GenBank/DDBJ databases">
        <title>Oenococcus sicerae UCMA17102.</title>
        <authorList>
            <person name="Cousin F.J."/>
            <person name="Le Guellec R."/>
            <person name="Cretenet M."/>
        </authorList>
    </citation>
    <scope>NUCLEOTIDE SEQUENCE</scope>
    <source>
        <strain evidence="1">UCMA17102</strain>
    </source>
</reference>
<comment type="caution">
    <text evidence="1">The sequence shown here is derived from an EMBL/GenBank/DDBJ whole genome shotgun (WGS) entry which is preliminary data.</text>
</comment>
<name>A0AAJ1VN62_9LACO</name>